<dbReference type="GO" id="GO:0045944">
    <property type="term" value="P:positive regulation of transcription by RNA polymerase II"/>
    <property type="evidence" value="ECO:0007669"/>
    <property type="project" value="TreeGrafter"/>
</dbReference>
<reference evidence="4" key="1">
    <citation type="submission" date="2019-06" db="EMBL/GenBank/DDBJ databases">
        <authorList>
            <person name="Broberg M."/>
        </authorList>
    </citation>
    <scope>NUCLEOTIDE SEQUENCE [LARGE SCALE GENOMIC DNA]</scope>
</reference>
<dbReference type="Proteomes" id="UP000754883">
    <property type="component" value="Unassembled WGS sequence"/>
</dbReference>
<gene>
    <name evidence="3" type="ORF">CBYS24578_00009242</name>
</gene>
<name>A0A9N9Y090_9HYPO</name>
<dbReference type="PROSITE" id="PS50048">
    <property type="entry name" value="ZN2_CY6_FUNGAL_2"/>
    <property type="match status" value="1"/>
</dbReference>
<dbReference type="PANTHER" id="PTHR37534">
    <property type="entry name" value="TRANSCRIPTIONAL ACTIVATOR PROTEIN UGA3"/>
    <property type="match status" value="1"/>
</dbReference>
<evidence type="ECO:0000313" key="4">
    <source>
        <dbReference type="Proteomes" id="UP000754883"/>
    </source>
</evidence>
<sequence length="444" mass="48967">MPNAPHIASIKPRGKPRGIRRDRDCITCKSRNVKCDLNRPGCLPCKLAGLSCGGYARRVVWVSDNKPGTRRVPGPSSIKEETDRPESVTKIRLHEEVITPSSATEQALSSGLKEKSFLQHLFSFCNRINSEAQQTRESGQNHISSETIDLVTTVCDFVQTLSSANDFLNNDCPESVEAAAHQLTLLVCLNKALQTANPFAILGIAAFAVFEVCNGPFGQWQHHIRGAKSLLDHHCRSRDDLNKLSKSIPGLIDVVARLAWFDLCGTLTKTDGSTLILDDWHHDVFDDDFFRMVGCPADCYRVLHDITKGSALSNPLGTTMQVINQLSKVGLDNSDYSHCADTHRCAAAIAAITRLKDRDSEPFKQQTLVSAVDRLCLVLDSSSDSNPYTVFMSLPAYLAGMEAATPQHCNTLRRYWKNCTLAGVHRYPGALEGCEAVWREKGLV</sequence>
<dbReference type="PANTHER" id="PTHR37534:SF51">
    <property type="entry name" value="ACRIFLAVINE SENSITIVITY CONTROL PROTEIN ACR-2"/>
    <property type="match status" value="1"/>
</dbReference>
<protein>
    <recommendedName>
        <fullName evidence="2">Zn(2)-C6 fungal-type domain-containing protein</fullName>
    </recommendedName>
</protein>
<evidence type="ECO:0000259" key="2">
    <source>
        <dbReference type="PROSITE" id="PS50048"/>
    </source>
</evidence>
<comment type="caution">
    <text evidence="3">The sequence shown here is derived from an EMBL/GenBank/DDBJ whole genome shotgun (WGS) entry which is preliminary data.</text>
</comment>
<dbReference type="Pfam" id="PF00172">
    <property type="entry name" value="Zn_clus"/>
    <property type="match status" value="1"/>
</dbReference>
<dbReference type="InterPro" id="IPR001138">
    <property type="entry name" value="Zn2Cys6_DnaBD"/>
</dbReference>
<dbReference type="GO" id="GO:0000981">
    <property type="term" value="F:DNA-binding transcription factor activity, RNA polymerase II-specific"/>
    <property type="evidence" value="ECO:0007669"/>
    <property type="project" value="InterPro"/>
</dbReference>
<keyword evidence="4" id="KW-1185">Reference proteome</keyword>
<evidence type="ECO:0000313" key="3">
    <source>
        <dbReference type="EMBL" id="CAG9978546.1"/>
    </source>
</evidence>
<dbReference type="GO" id="GO:0008270">
    <property type="term" value="F:zinc ion binding"/>
    <property type="evidence" value="ECO:0007669"/>
    <property type="project" value="InterPro"/>
</dbReference>
<organism evidence="3 4">
    <name type="scientific">Clonostachys byssicola</name>
    <dbReference type="NCBI Taxonomy" id="160290"/>
    <lineage>
        <taxon>Eukaryota</taxon>
        <taxon>Fungi</taxon>
        <taxon>Dikarya</taxon>
        <taxon>Ascomycota</taxon>
        <taxon>Pezizomycotina</taxon>
        <taxon>Sordariomycetes</taxon>
        <taxon>Hypocreomycetidae</taxon>
        <taxon>Hypocreales</taxon>
        <taxon>Bionectriaceae</taxon>
        <taxon>Clonostachys</taxon>
    </lineage>
</organism>
<feature type="domain" description="Zn(2)-C6 fungal-type" evidence="2">
    <location>
        <begin position="24"/>
        <end position="52"/>
    </location>
</feature>
<evidence type="ECO:0000256" key="1">
    <source>
        <dbReference type="ARBA" id="ARBA00023242"/>
    </source>
</evidence>
<dbReference type="GO" id="GO:0005634">
    <property type="term" value="C:nucleus"/>
    <property type="evidence" value="ECO:0007669"/>
    <property type="project" value="UniProtKB-SubCell"/>
</dbReference>
<dbReference type="OrthoDB" id="4491390at2759"/>
<dbReference type="Gene3D" id="4.10.240.10">
    <property type="entry name" value="Zn(2)-C6 fungal-type DNA-binding domain"/>
    <property type="match status" value="1"/>
</dbReference>
<proteinExistence type="predicted"/>
<dbReference type="SUPFAM" id="SSF57701">
    <property type="entry name" value="Zn2/Cys6 DNA-binding domain"/>
    <property type="match status" value="1"/>
</dbReference>
<dbReference type="AlphaFoldDB" id="A0A9N9Y090"/>
<dbReference type="EMBL" id="CABFNO020001300">
    <property type="protein sequence ID" value="CAG9978546.1"/>
    <property type="molecule type" value="Genomic_DNA"/>
</dbReference>
<keyword evidence="1" id="KW-0539">Nucleus</keyword>
<dbReference type="GO" id="GO:0000976">
    <property type="term" value="F:transcription cis-regulatory region binding"/>
    <property type="evidence" value="ECO:0007669"/>
    <property type="project" value="TreeGrafter"/>
</dbReference>
<dbReference type="InterPro" id="IPR036864">
    <property type="entry name" value="Zn2-C6_fun-type_DNA-bd_sf"/>
</dbReference>
<reference evidence="3 4" key="2">
    <citation type="submission" date="2021-10" db="EMBL/GenBank/DDBJ databases">
        <authorList>
            <person name="Piombo E."/>
        </authorList>
    </citation>
    <scope>NUCLEOTIDE SEQUENCE [LARGE SCALE GENOMIC DNA]</scope>
</reference>
<accession>A0A9N9Y090</accession>